<evidence type="ECO:0000256" key="1">
    <source>
        <dbReference type="ARBA" id="ARBA00005439"/>
    </source>
</evidence>
<feature type="region of interest" description="Disordered" evidence="4">
    <location>
        <begin position="27"/>
        <end position="79"/>
    </location>
</feature>
<reference evidence="5 6" key="1">
    <citation type="submission" date="2018-02" db="EMBL/GenBank/DDBJ databases">
        <title>Draft genome sequences of Elsinoe sp., causing black scab on jojoba.</title>
        <authorList>
            <person name="Stodart B."/>
            <person name="Jeffress S."/>
            <person name="Ash G."/>
            <person name="Arun Chinnappa K."/>
        </authorList>
    </citation>
    <scope>NUCLEOTIDE SEQUENCE [LARGE SCALE GENOMIC DNA]</scope>
    <source>
        <strain evidence="5 6">Hillstone_2</strain>
    </source>
</reference>
<accession>A0A4U7AS14</accession>
<dbReference type="Proteomes" id="UP000308133">
    <property type="component" value="Unassembled WGS sequence"/>
</dbReference>
<comment type="similarity">
    <text evidence="1">Belongs to the IF-3 family.</text>
</comment>
<dbReference type="PANTHER" id="PTHR10938">
    <property type="entry name" value="TRANSLATION INITIATION FACTOR IF-3"/>
    <property type="match status" value="1"/>
</dbReference>
<evidence type="ECO:0000256" key="2">
    <source>
        <dbReference type="ARBA" id="ARBA00022540"/>
    </source>
</evidence>
<protein>
    <submittedName>
        <fullName evidence="5">Translation initiation factor-like protein 2</fullName>
    </submittedName>
</protein>
<dbReference type="GO" id="GO:0070124">
    <property type="term" value="P:mitochondrial translational initiation"/>
    <property type="evidence" value="ECO:0007669"/>
    <property type="project" value="TreeGrafter"/>
</dbReference>
<organism evidence="5 6">
    <name type="scientific">Elsinoe australis</name>
    <dbReference type="NCBI Taxonomy" id="40998"/>
    <lineage>
        <taxon>Eukaryota</taxon>
        <taxon>Fungi</taxon>
        <taxon>Dikarya</taxon>
        <taxon>Ascomycota</taxon>
        <taxon>Pezizomycotina</taxon>
        <taxon>Dothideomycetes</taxon>
        <taxon>Dothideomycetidae</taxon>
        <taxon>Myriangiales</taxon>
        <taxon>Elsinoaceae</taxon>
        <taxon>Elsinoe</taxon>
    </lineage>
</organism>
<dbReference type="GO" id="GO:0005739">
    <property type="term" value="C:mitochondrion"/>
    <property type="evidence" value="ECO:0007669"/>
    <property type="project" value="TreeGrafter"/>
</dbReference>
<feature type="region of interest" description="Disordered" evidence="4">
    <location>
        <begin position="153"/>
        <end position="182"/>
    </location>
</feature>
<keyword evidence="3" id="KW-0648">Protein biosynthesis</keyword>
<sequence>MASHGKAHLRALYNIFVRPALLTQGRPSQPIFPRPNLPIQHRLPARPFSLTAPRPRGPTKPKKKSKTSTASGPLTNESIPARQVRVVDPTTNELGPVVPRRTALLEIDSTKNRLVCASKVPRYVSPGDPDYDDIAGNYDFIVKQYLAQQKRFGKKEGEGQEEQRDELSVLEEEEGEADEVDEEDLAAVRRAPAIYVPRGGYVRLPTGEDWVPVCKVENKAEAAAKARAKEVERKEARKLAPEGVKIIELNWAIGGNDLGHRLKKVEEFLKARRRVEIVIAPKRRGKKATKEEADGVLKKVREAVGMVEGAKETRPLQGQVGGVVSLMVEGKRGKDE</sequence>
<dbReference type="Gene3D" id="3.30.110.10">
    <property type="entry name" value="Translation initiation factor 3 (IF-3), C-terminal domain"/>
    <property type="match status" value="1"/>
</dbReference>
<evidence type="ECO:0000313" key="5">
    <source>
        <dbReference type="EMBL" id="TKX19370.1"/>
    </source>
</evidence>
<feature type="compositionally biased region" description="Basic and acidic residues" evidence="4">
    <location>
        <begin position="154"/>
        <end position="167"/>
    </location>
</feature>
<proteinExistence type="inferred from homology"/>
<dbReference type="SUPFAM" id="SSF55200">
    <property type="entry name" value="Translation initiation factor IF3, C-terminal domain"/>
    <property type="match status" value="1"/>
</dbReference>
<dbReference type="PANTHER" id="PTHR10938:SF0">
    <property type="entry name" value="TRANSLATION INITIATION FACTOR IF-3, MITOCHONDRIAL"/>
    <property type="match status" value="1"/>
</dbReference>
<evidence type="ECO:0000256" key="3">
    <source>
        <dbReference type="ARBA" id="ARBA00022917"/>
    </source>
</evidence>
<dbReference type="InterPro" id="IPR036788">
    <property type="entry name" value="T_IF-3_C_sf"/>
</dbReference>
<evidence type="ECO:0000256" key="4">
    <source>
        <dbReference type="SAM" id="MobiDB-lite"/>
    </source>
</evidence>
<dbReference type="InterPro" id="IPR001288">
    <property type="entry name" value="Translation_initiation_fac_3"/>
</dbReference>
<dbReference type="AlphaFoldDB" id="A0A4U7AS14"/>
<keyword evidence="2 5" id="KW-0396">Initiation factor</keyword>
<dbReference type="GO" id="GO:0043022">
    <property type="term" value="F:ribosome binding"/>
    <property type="evidence" value="ECO:0007669"/>
    <property type="project" value="TreeGrafter"/>
</dbReference>
<gene>
    <name evidence="5" type="ORF">C1H76_8556</name>
</gene>
<name>A0A4U7AS14_9PEZI</name>
<feature type="compositionally biased region" description="Basic residues" evidence="4">
    <location>
        <begin position="57"/>
        <end position="66"/>
    </location>
</feature>
<dbReference type="GO" id="GO:0032790">
    <property type="term" value="P:ribosome disassembly"/>
    <property type="evidence" value="ECO:0007669"/>
    <property type="project" value="TreeGrafter"/>
</dbReference>
<evidence type="ECO:0000313" key="6">
    <source>
        <dbReference type="Proteomes" id="UP000308133"/>
    </source>
</evidence>
<comment type="caution">
    <text evidence="5">The sequence shown here is derived from an EMBL/GenBank/DDBJ whole genome shotgun (WGS) entry which is preliminary data.</text>
</comment>
<feature type="compositionally biased region" description="Acidic residues" evidence="4">
    <location>
        <begin position="168"/>
        <end position="182"/>
    </location>
</feature>
<dbReference type="EMBL" id="PTQR01000116">
    <property type="protein sequence ID" value="TKX19370.1"/>
    <property type="molecule type" value="Genomic_DNA"/>
</dbReference>
<dbReference type="GO" id="GO:0003743">
    <property type="term" value="F:translation initiation factor activity"/>
    <property type="evidence" value="ECO:0007669"/>
    <property type="project" value="UniProtKB-KW"/>
</dbReference>